<protein>
    <submittedName>
        <fullName evidence="2">Uncharacterized protein</fullName>
    </submittedName>
</protein>
<accession>W7MJ32</accession>
<proteinExistence type="predicted"/>
<dbReference type="PANTHER" id="PTHR33488">
    <property type="entry name" value="ZGC:162509"/>
    <property type="match status" value="1"/>
</dbReference>
<reference evidence="2 3" key="1">
    <citation type="journal article" date="2010" name="Nature">
        <title>Comparative genomics reveals mobile pathogenicity chromosomes in Fusarium.</title>
        <authorList>
            <person name="Ma L.J."/>
            <person name="van der Does H.C."/>
            <person name="Borkovich K.A."/>
            <person name="Coleman J.J."/>
            <person name="Daboussi M.J."/>
            <person name="Di Pietro A."/>
            <person name="Dufresne M."/>
            <person name="Freitag M."/>
            <person name="Grabherr M."/>
            <person name="Henrissat B."/>
            <person name="Houterman P.M."/>
            <person name="Kang S."/>
            <person name="Shim W.B."/>
            <person name="Woloshuk C."/>
            <person name="Xie X."/>
            <person name="Xu J.R."/>
            <person name="Antoniw J."/>
            <person name="Baker S.E."/>
            <person name="Bluhm B.H."/>
            <person name="Breakspear A."/>
            <person name="Brown D.W."/>
            <person name="Butchko R.A."/>
            <person name="Chapman S."/>
            <person name="Coulson R."/>
            <person name="Coutinho P.M."/>
            <person name="Danchin E.G."/>
            <person name="Diener A."/>
            <person name="Gale L.R."/>
            <person name="Gardiner D.M."/>
            <person name="Goff S."/>
            <person name="Hammond-Kosack K.E."/>
            <person name="Hilburn K."/>
            <person name="Hua-Van A."/>
            <person name="Jonkers W."/>
            <person name="Kazan K."/>
            <person name="Kodira C.D."/>
            <person name="Koehrsen M."/>
            <person name="Kumar L."/>
            <person name="Lee Y.H."/>
            <person name="Li L."/>
            <person name="Manners J.M."/>
            <person name="Miranda-Saavedra D."/>
            <person name="Mukherjee M."/>
            <person name="Park G."/>
            <person name="Park J."/>
            <person name="Park S.Y."/>
            <person name="Proctor R.H."/>
            <person name="Regev A."/>
            <person name="Ruiz-Roldan M.C."/>
            <person name="Sain D."/>
            <person name="Sakthikumar S."/>
            <person name="Sykes S."/>
            <person name="Schwartz D.C."/>
            <person name="Turgeon B.G."/>
            <person name="Wapinski I."/>
            <person name="Yoder O."/>
            <person name="Young S."/>
            <person name="Zeng Q."/>
            <person name="Zhou S."/>
            <person name="Galagan J."/>
            <person name="Cuomo C.A."/>
            <person name="Kistler H.C."/>
            <person name="Rep M."/>
        </authorList>
    </citation>
    <scope>NUCLEOTIDE SEQUENCE [LARGE SCALE GENOMIC DNA]</scope>
    <source>
        <strain evidence="3">M3125 / FGSC 7600</strain>
    </source>
</reference>
<name>W7MJ32_GIBM7</name>
<dbReference type="KEGG" id="fvr:FVEG_05836"/>
<dbReference type="EMBL" id="DS022248">
    <property type="protein sequence ID" value="EWG44867.1"/>
    <property type="molecule type" value="Genomic_DNA"/>
</dbReference>
<sequence>MTETQSSSGQNGDENSADRLDLDGEIDRLSLMLSATELNSMDWVETVACAPKAIGIIGECLVLSSHQRAASIELTDSRLKAPSLPANLRQCAITGKGAFDEAASRMRNISSQALILAKDGSGVIDRITKFACKDQTPVVARELEKQKANLKKIVVQCTQDAEALQGSFQRWNEETLILLQALNIKEDQVHKKVEVAATSLINTEMDLERLKKELGYDGLNLAEIQDRLLERSEASQATSAVGTPVVMAGLLLQALGASIGGPVILGASLAIWGRAIFAARTQMDLDAQFQAFQTKSLKAQTLDQQIQKLGSASCTLKEMKEIVSKAVRQILDLQFQVGTLLDFFKAIFKRVESMDQFEAMELERLVTDQGYKEDEDIKTIMVQTALDLKISFTFVGRLAEMYSKVSVKYLLPGMQTVQMLGLSDDSSTPAQLEWKARELATFKTNSMENVRRLTMEQQEQLDLDLARLIKQGILSIRSIS</sequence>
<dbReference type="Proteomes" id="UP000009096">
    <property type="component" value="Chromosome 2"/>
</dbReference>
<dbReference type="OrthoDB" id="5406275at2759"/>
<feature type="region of interest" description="Disordered" evidence="1">
    <location>
        <begin position="1"/>
        <end position="20"/>
    </location>
</feature>
<dbReference type="AlphaFoldDB" id="W7MJ32"/>
<gene>
    <name evidence="2" type="ORF">FVEG_05836</name>
</gene>
<evidence type="ECO:0000313" key="3">
    <source>
        <dbReference type="Proteomes" id="UP000009096"/>
    </source>
</evidence>
<feature type="compositionally biased region" description="Polar residues" evidence="1">
    <location>
        <begin position="1"/>
        <end position="14"/>
    </location>
</feature>
<dbReference type="EMBL" id="CM000579">
    <property type="protein sequence ID" value="EWG44867.1"/>
    <property type="molecule type" value="Genomic_DNA"/>
</dbReference>
<dbReference type="VEuPathDB" id="FungiDB:FVEG_05836"/>
<evidence type="ECO:0000313" key="2">
    <source>
        <dbReference type="EMBL" id="EWG44867.1"/>
    </source>
</evidence>
<dbReference type="GeneID" id="30063791"/>
<dbReference type="PANTHER" id="PTHR33488:SF2">
    <property type="entry name" value="EARLY ENDOSOME ANTIGEN 1-LIKE"/>
    <property type="match status" value="1"/>
</dbReference>
<evidence type="ECO:0000256" key="1">
    <source>
        <dbReference type="SAM" id="MobiDB-lite"/>
    </source>
</evidence>
<dbReference type="RefSeq" id="XP_018751058.1">
    <property type="nucleotide sequence ID" value="XM_018894073.1"/>
</dbReference>
<organism evidence="2 3">
    <name type="scientific">Gibberella moniliformis (strain M3125 / FGSC 7600)</name>
    <name type="common">Maize ear and stalk rot fungus</name>
    <name type="synonym">Fusarium verticillioides</name>
    <dbReference type="NCBI Taxonomy" id="334819"/>
    <lineage>
        <taxon>Eukaryota</taxon>
        <taxon>Fungi</taxon>
        <taxon>Dikarya</taxon>
        <taxon>Ascomycota</taxon>
        <taxon>Pezizomycotina</taxon>
        <taxon>Sordariomycetes</taxon>
        <taxon>Hypocreomycetidae</taxon>
        <taxon>Hypocreales</taxon>
        <taxon>Nectriaceae</taxon>
        <taxon>Fusarium</taxon>
        <taxon>Fusarium fujikuroi species complex</taxon>
    </lineage>
</organism>
<keyword evidence="3" id="KW-1185">Reference proteome</keyword>